<dbReference type="InterPro" id="IPR002885">
    <property type="entry name" value="PPR_rpt"/>
</dbReference>
<dbReference type="Pfam" id="PF13041">
    <property type="entry name" value="PPR_2"/>
    <property type="match status" value="2"/>
</dbReference>
<comment type="similarity">
    <text evidence="1">Belongs to the PPR family. P subfamily.</text>
</comment>
<dbReference type="Pfam" id="PF01535">
    <property type="entry name" value="PPR"/>
    <property type="match status" value="2"/>
</dbReference>
<dbReference type="Pfam" id="PF12854">
    <property type="entry name" value="PPR_1"/>
    <property type="match status" value="1"/>
</dbReference>
<name>M8AYC6_AEGTA</name>
<evidence type="ECO:0000256" key="1">
    <source>
        <dbReference type="ARBA" id="ARBA00007626"/>
    </source>
</evidence>
<dbReference type="PROSITE" id="PS51375">
    <property type="entry name" value="PPR"/>
    <property type="match status" value="7"/>
</dbReference>
<dbReference type="SUPFAM" id="SSF48452">
    <property type="entry name" value="TPR-like"/>
    <property type="match status" value="1"/>
</dbReference>
<evidence type="ECO:0000313" key="4">
    <source>
        <dbReference type="EnsemblPlants" id="EMT06685"/>
    </source>
</evidence>
<evidence type="ECO:0008006" key="5">
    <source>
        <dbReference type="Google" id="ProtNLM"/>
    </source>
</evidence>
<proteinExistence type="inferred from homology"/>
<keyword evidence="3" id="KW-0809">Transit peptide</keyword>
<dbReference type="Gene3D" id="1.25.40.10">
    <property type="entry name" value="Tetratricopeptide repeat domain"/>
    <property type="match status" value="3"/>
</dbReference>
<reference evidence="4" key="1">
    <citation type="submission" date="2015-06" db="UniProtKB">
        <authorList>
            <consortium name="EnsemblPlants"/>
        </authorList>
    </citation>
    <scope>IDENTIFICATION</scope>
</reference>
<protein>
    <recommendedName>
        <fullName evidence="5">Pentacotripeptide-repeat region of PRORP domain-containing protein</fullName>
    </recommendedName>
</protein>
<dbReference type="PANTHER" id="PTHR47941">
    <property type="entry name" value="PENTATRICOPEPTIDE REPEAT-CONTAINING PROTEIN 3, MITOCHONDRIAL"/>
    <property type="match status" value="1"/>
</dbReference>
<dbReference type="AlphaFoldDB" id="M8AYC6"/>
<dbReference type="NCBIfam" id="TIGR00756">
    <property type="entry name" value="PPR"/>
    <property type="match status" value="6"/>
</dbReference>
<dbReference type="InterPro" id="IPR011990">
    <property type="entry name" value="TPR-like_helical_dom_sf"/>
</dbReference>
<sequence length="458" mass="50941">MTLKRVYASQATVELVVGVLSREGALARMAALVERIHGKKCAPGVVAHVALALWIFEEGRTEEGILLLRRMLQRNMVFDDVAYSLMVHAHCRIGDLESAREQWDDMVRRGCRLNPFVYTCLIGVHCRQGNVSEAMQLLQEMLSRGLKPYDATYSHLVTGCFRHEKTDEGSEYFDKMIHEGLVPDIGTCNEILEAMCGAGQVGKANELVTAMIDRGIIPGQDTYCKLIDGYSKVGDAEGVVKIYHEMEHRGLNHGIEVFASLISGLCQCGNPKEAEKFVSVMERKLLAPTSDISDMLISSYCEKGNTKSALRLYDRMIARSEKLIPSADTFMMLLDGLCLMGEKLKGAKDRRRTFSMQNGSLDFCLPVTVIWGCMTVFKVLVYDPTSHLSGTQFLPCWFSTAATNRSPMQKIQKIKLIVLRRRLVLGEGDRAEQGSALRELARRRGGQAVACSARTRGG</sequence>
<keyword evidence="2" id="KW-0677">Repeat</keyword>
<accession>M8AYC6</accession>
<organism evidence="4">
    <name type="scientific">Aegilops tauschii</name>
    <name type="common">Tausch's goatgrass</name>
    <name type="synonym">Aegilops squarrosa</name>
    <dbReference type="NCBI Taxonomy" id="37682"/>
    <lineage>
        <taxon>Eukaryota</taxon>
        <taxon>Viridiplantae</taxon>
        <taxon>Streptophyta</taxon>
        <taxon>Embryophyta</taxon>
        <taxon>Tracheophyta</taxon>
        <taxon>Spermatophyta</taxon>
        <taxon>Magnoliopsida</taxon>
        <taxon>Liliopsida</taxon>
        <taxon>Poales</taxon>
        <taxon>Poaceae</taxon>
        <taxon>BOP clade</taxon>
        <taxon>Pooideae</taxon>
        <taxon>Triticodae</taxon>
        <taxon>Triticeae</taxon>
        <taxon>Triticinae</taxon>
        <taxon>Aegilops</taxon>
    </lineage>
</organism>
<dbReference type="EnsemblPlants" id="EMT06685">
    <property type="protein sequence ID" value="EMT06685"/>
    <property type="gene ID" value="F775_05154"/>
</dbReference>
<evidence type="ECO:0000256" key="3">
    <source>
        <dbReference type="ARBA" id="ARBA00022946"/>
    </source>
</evidence>
<evidence type="ECO:0000256" key="2">
    <source>
        <dbReference type="ARBA" id="ARBA00022737"/>
    </source>
</evidence>